<feature type="domain" description="Tyr recombinase" evidence="3">
    <location>
        <begin position="92"/>
        <end position="294"/>
    </location>
</feature>
<dbReference type="Gene3D" id="1.10.150.130">
    <property type="match status" value="1"/>
</dbReference>
<name>A0ABV9A842_9ACTN</name>
<evidence type="ECO:0000259" key="3">
    <source>
        <dbReference type="PROSITE" id="PS51898"/>
    </source>
</evidence>
<dbReference type="InterPro" id="IPR011010">
    <property type="entry name" value="DNA_brk_join_enz"/>
</dbReference>
<dbReference type="Pfam" id="PF00589">
    <property type="entry name" value="Phage_integrase"/>
    <property type="match status" value="1"/>
</dbReference>
<dbReference type="Proteomes" id="UP001595997">
    <property type="component" value="Unassembled WGS sequence"/>
</dbReference>
<keyword evidence="1" id="KW-0238">DNA-binding</keyword>
<dbReference type="SUPFAM" id="SSF56349">
    <property type="entry name" value="DNA breaking-rejoining enzymes"/>
    <property type="match status" value="1"/>
</dbReference>
<dbReference type="InterPro" id="IPR002104">
    <property type="entry name" value="Integrase_catalytic"/>
</dbReference>
<reference evidence="5" key="1">
    <citation type="journal article" date="2019" name="Int. J. Syst. Evol. Microbiol.">
        <title>The Global Catalogue of Microorganisms (GCM) 10K type strain sequencing project: providing services to taxonomists for standard genome sequencing and annotation.</title>
        <authorList>
            <consortium name="The Broad Institute Genomics Platform"/>
            <consortium name="The Broad Institute Genome Sequencing Center for Infectious Disease"/>
            <person name="Wu L."/>
            <person name="Ma J."/>
        </authorList>
    </citation>
    <scope>NUCLEOTIDE SEQUENCE [LARGE SCALE GENOMIC DNA]</scope>
    <source>
        <strain evidence="5">CGMCC 4.7357</strain>
    </source>
</reference>
<dbReference type="InterPro" id="IPR013762">
    <property type="entry name" value="Integrase-like_cat_sf"/>
</dbReference>
<gene>
    <name evidence="4" type="ORF">ACFPA8_13640</name>
</gene>
<comment type="caution">
    <text evidence="4">The sequence shown here is derived from an EMBL/GenBank/DDBJ whole genome shotgun (WGS) entry which is preliminary data.</text>
</comment>
<dbReference type="InterPro" id="IPR050090">
    <property type="entry name" value="Tyrosine_recombinase_XerCD"/>
</dbReference>
<keyword evidence="5" id="KW-1185">Reference proteome</keyword>
<dbReference type="RefSeq" id="WP_386447499.1">
    <property type="nucleotide sequence ID" value="NZ_JBHSFH010000006.1"/>
</dbReference>
<accession>A0ABV9A842</accession>
<protein>
    <submittedName>
        <fullName evidence="4">Tyrosine-type recombinase/integrase</fullName>
    </submittedName>
</protein>
<keyword evidence="2" id="KW-0233">DNA recombination</keyword>
<dbReference type="InterPro" id="IPR010998">
    <property type="entry name" value="Integrase_recombinase_N"/>
</dbReference>
<evidence type="ECO:0000256" key="1">
    <source>
        <dbReference type="ARBA" id="ARBA00023125"/>
    </source>
</evidence>
<dbReference type="PANTHER" id="PTHR30349:SF91">
    <property type="entry name" value="INTA PROTEIN"/>
    <property type="match status" value="1"/>
</dbReference>
<dbReference type="CDD" id="cd01189">
    <property type="entry name" value="INT_ICEBs1_C_like"/>
    <property type="match status" value="1"/>
</dbReference>
<proteinExistence type="predicted"/>
<dbReference type="PANTHER" id="PTHR30349">
    <property type="entry name" value="PHAGE INTEGRASE-RELATED"/>
    <property type="match status" value="1"/>
</dbReference>
<evidence type="ECO:0000256" key="2">
    <source>
        <dbReference type="ARBA" id="ARBA00023172"/>
    </source>
</evidence>
<dbReference type="PROSITE" id="PS51898">
    <property type="entry name" value="TYR_RECOMBINASE"/>
    <property type="match status" value="1"/>
</dbReference>
<dbReference type="EMBL" id="JBHSFH010000006">
    <property type="protein sequence ID" value="MFC4495174.1"/>
    <property type="molecule type" value="Genomic_DNA"/>
</dbReference>
<dbReference type="Gene3D" id="1.10.443.10">
    <property type="entry name" value="Intergrase catalytic core"/>
    <property type="match status" value="1"/>
</dbReference>
<sequence>MRRRSLKPTTFVRYRDHVPGDLIPGFGRMALGHLRPRHLTAWTKAELARGRGRTTVYRITATLSSAMGSAERTRLIRENPCRFAMMPRPAAPERICWNPSQAAAFLRHNHTHYRDQLADMFELLLGTGMRRGEALGLHWADVHLAEKILLVRWNLTAVDNNHLYLGHPKTRASRNWVSLSPRVLAALTRRAAHARREQPEGAPLEGLVFCCRDGSPLRPQGVLQELRRRGAEIDLPRIALHDLRHTAASIMISSQVPLALVSKTLRHSTLATTVNLYGRLLPHTAREAVTAVDDALECADRKQQSETPGSSDDRTA</sequence>
<evidence type="ECO:0000313" key="4">
    <source>
        <dbReference type="EMBL" id="MFC4495174.1"/>
    </source>
</evidence>
<evidence type="ECO:0000313" key="5">
    <source>
        <dbReference type="Proteomes" id="UP001595997"/>
    </source>
</evidence>
<organism evidence="4 5">
    <name type="scientific">Streptomyces ovatisporus</name>
    <dbReference type="NCBI Taxonomy" id="1128682"/>
    <lineage>
        <taxon>Bacteria</taxon>
        <taxon>Bacillati</taxon>
        <taxon>Actinomycetota</taxon>
        <taxon>Actinomycetes</taxon>
        <taxon>Kitasatosporales</taxon>
        <taxon>Streptomycetaceae</taxon>
        <taxon>Streptomyces</taxon>
    </lineage>
</organism>